<proteinExistence type="inferred from homology"/>
<dbReference type="STRING" id="564117.SAMN05216369_1749"/>
<evidence type="ECO:0000256" key="1">
    <source>
        <dbReference type="ARBA" id="ARBA00004533"/>
    </source>
</evidence>
<dbReference type="Proteomes" id="UP000184497">
    <property type="component" value="Unassembled WGS sequence"/>
</dbReference>
<evidence type="ECO:0000313" key="13">
    <source>
        <dbReference type="Proteomes" id="UP000184497"/>
    </source>
</evidence>
<evidence type="ECO:0000256" key="3">
    <source>
        <dbReference type="ARBA" id="ARBA00021563"/>
    </source>
</evidence>
<keyword evidence="9 11" id="KW-0472">Membrane</keyword>
<evidence type="ECO:0000256" key="7">
    <source>
        <dbReference type="ARBA" id="ARBA00022692"/>
    </source>
</evidence>
<dbReference type="OrthoDB" id="6359046at2"/>
<dbReference type="AlphaFoldDB" id="A0A1M6RZ35"/>
<comment type="subcellular location">
    <subcellularLocation>
        <location evidence="1">Cell inner membrane</location>
    </subcellularLocation>
</comment>
<dbReference type="InterPro" id="IPR022792">
    <property type="entry name" value="T2SS_protein-GspN"/>
</dbReference>
<reference evidence="13" key="1">
    <citation type="submission" date="2016-11" db="EMBL/GenBank/DDBJ databases">
        <authorList>
            <person name="Varghese N."/>
            <person name="Submissions S."/>
        </authorList>
    </citation>
    <scope>NUCLEOTIDE SEQUENCE [LARGE SCALE GENOMIC DNA]</scope>
    <source>
        <strain evidence="13">CGMCC 1.10835</strain>
    </source>
</reference>
<feature type="transmembrane region" description="Helical" evidence="11">
    <location>
        <begin position="15"/>
        <end position="40"/>
    </location>
</feature>
<evidence type="ECO:0000256" key="11">
    <source>
        <dbReference type="SAM" id="Phobius"/>
    </source>
</evidence>
<gene>
    <name evidence="12" type="ORF">SAMN05216369_1749</name>
</gene>
<keyword evidence="13" id="KW-1185">Reference proteome</keyword>
<keyword evidence="5" id="KW-1003">Cell membrane</keyword>
<dbReference type="GO" id="GO:0015628">
    <property type="term" value="P:protein secretion by the type II secretion system"/>
    <property type="evidence" value="ECO:0007669"/>
    <property type="project" value="InterPro"/>
</dbReference>
<keyword evidence="6" id="KW-0997">Cell inner membrane</keyword>
<dbReference type="EMBL" id="FRAQ01000001">
    <property type="protein sequence ID" value="SHK37608.1"/>
    <property type="molecule type" value="Genomic_DNA"/>
</dbReference>
<dbReference type="GO" id="GO:0005886">
    <property type="term" value="C:plasma membrane"/>
    <property type="evidence" value="ECO:0007669"/>
    <property type="project" value="UniProtKB-SubCell"/>
</dbReference>
<protein>
    <recommendedName>
        <fullName evidence="3">Type II secretion system protein N</fullName>
    </recommendedName>
    <alternativeName>
        <fullName evidence="10">General secretion pathway protein N</fullName>
    </alternativeName>
</protein>
<evidence type="ECO:0000256" key="9">
    <source>
        <dbReference type="ARBA" id="ARBA00023136"/>
    </source>
</evidence>
<evidence type="ECO:0000256" key="6">
    <source>
        <dbReference type="ARBA" id="ARBA00022519"/>
    </source>
</evidence>
<dbReference type="GO" id="GO:0015627">
    <property type="term" value="C:type II protein secretion system complex"/>
    <property type="evidence" value="ECO:0007669"/>
    <property type="project" value="InterPro"/>
</dbReference>
<evidence type="ECO:0000256" key="10">
    <source>
        <dbReference type="ARBA" id="ARBA00030772"/>
    </source>
</evidence>
<evidence type="ECO:0000256" key="5">
    <source>
        <dbReference type="ARBA" id="ARBA00022475"/>
    </source>
</evidence>
<evidence type="ECO:0000313" key="12">
    <source>
        <dbReference type="EMBL" id="SHK37608.1"/>
    </source>
</evidence>
<organism evidence="12 13">
    <name type="scientific">Marinobacter antarcticus</name>
    <dbReference type="NCBI Taxonomy" id="564117"/>
    <lineage>
        <taxon>Bacteria</taxon>
        <taxon>Pseudomonadati</taxon>
        <taxon>Pseudomonadota</taxon>
        <taxon>Gammaproteobacteria</taxon>
        <taxon>Pseudomonadales</taxon>
        <taxon>Marinobacteraceae</taxon>
        <taxon>Marinobacter</taxon>
    </lineage>
</organism>
<evidence type="ECO:0000256" key="4">
    <source>
        <dbReference type="ARBA" id="ARBA00022448"/>
    </source>
</evidence>
<accession>A0A1M6RZ35</accession>
<name>A0A1M6RZ35_9GAMM</name>
<keyword evidence="7 11" id="KW-0812">Transmembrane</keyword>
<evidence type="ECO:0000256" key="2">
    <source>
        <dbReference type="ARBA" id="ARBA00007208"/>
    </source>
</evidence>
<dbReference type="RefSeq" id="WP_072796757.1">
    <property type="nucleotide sequence ID" value="NZ_FRAQ01000001.1"/>
</dbReference>
<dbReference type="Pfam" id="PF01203">
    <property type="entry name" value="T2SSN"/>
    <property type="match status" value="1"/>
</dbReference>
<comment type="similarity">
    <text evidence="2">Belongs to the GSP N family.</text>
</comment>
<keyword evidence="4" id="KW-0813">Transport</keyword>
<keyword evidence="11" id="KW-1133">Transmembrane helix</keyword>
<evidence type="ECO:0000256" key="8">
    <source>
        <dbReference type="ARBA" id="ARBA00022927"/>
    </source>
</evidence>
<sequence length="263" mass="28428">MSDAESKPFLRPGKLLLLVLLGVFVYLGALIVFIPAGWAWHQASPHISLPPQVQVRQVAGKVWDGSAGVIVAGFPVRVKWQLGWPSITALEQPVRISVETLQSDVSGDVTVGWPANARLNARGNIAVAEFEELIRRSGGAMIEGDVSIDRLELEWADNRIVRADGVGRWAGGRVSWPMGNQTGQAQFPPMRATIDTTDGGVALVVAEQAGNGPAADASILWSGMMELRVYKRMIDLAGQPWPDSASPDDIVFRVRQPLLPGPR</sequence>
<keyword evidence="8" id="KW-0653">Protein transport</keyword>